<evidence type="ECO:0000313" key="2">
    <source>
        <dbReference type="EMBL" id="SNS54528.1"/>
    </source>
</evidence>
<dbReference type="InterPro" id="IPR007037">
    <property type="entry name" value="SIP_rossman_dom"/>
</dbReference>
<organism evidence="2 3">
    <name type="scientific">Rhodococcoides kyotonense</name>
    <dbReference type="NCBI Taxonomy" id="398843"/>
    <lineage>
        <taxon>Bacteria</taxon>
        <taxon>Bacillati</taxon>
        <taxon>Actinomycetota</taxon>
        <taxon>Actinomycetes</taxon>
        <taxon>Mycobacteriales</taxon>
        <taxon>Nocardiaceae</taxon>
        <taxon>Rhodococcoides</taxon>
    </lineage>
</organism>
<dbReference type="InterPro" id="IPR039261">
    <property type="entry name" value="FNR_nucleotide-bd"/>
</dbReference>
<dbReference type="OrthoDB" id="3396083at2"/>
<dbReference type="PANTHER" id="PTHR30157:SF0">
    <property type="entry name" value="NADPH-DEPENDENT FERRIC-CHELATE REDUCTASE"/>
    <property type="match status" value="1"/>
</dbReference>
<feature type="domain" description="FAD-binding FR-type" evidence="1">
    <location>
        <begin position="15"/>
        <end position="123"/>
    </location>
</feature>
<proteinExistence type="predicted"/>
<evidence type="ECO:0000313" key="3">
    <source>
        <dbReference type="Proteomes" id="UP000198327"/>
    </source>
</evidence>
<dbReference type="Gene3D" id="3.40.50.80">
    <property type="entry name" value="Nucleotide-binding domain of ferredoxin-NADP reductase (FNR) module"/>
    <property type="match status" value="1"/>
</dbReference>
<accession>A0A239FDE5</accession>
<dbReference type="InterPro" id="IPR013113">
    <property type="entry name" value="SIP_FAD-bd"/>
</dbReference>
<dbReference type="PANTHER" id="PTHR30157">
    <property type="entry name" value="FERRIC REDUCTASE, NADPH-DEPENDENT"/>
    <property type="match status" value="1"/>
</dbReference>
<dbReference type="InterPro" id="IPR039374">
    <property type="entry name" value="SIP_fam"/>
</dbReference>
<dbReference type="PROSITE" id="PS51384">
    <property type="entry name" value="FAD_FR"/>
    <property type="match status" value="1"/>
</dbReference>
<protein>
    <submittedName>
        <fullName evidence="2">NADPH-dependent ferric siderophore reductase, contains FAD-binding and SIP domains</fullName>
    </submittedName>
</protein>
<dbReference type="AlphaFoldDB" id="A0A239FDE5"/>
<dbReference type="STRING" id="398843.A3K89_19860"/>
<dbReference type="Gene3D" id="2.40.30.10">
    <property type="entry name" value="Translation factors"/>
    <property type="match status" value="1"/>
</dbReference>
<dbReference type="InterPro" id="IPR017927">
    <property type="entry name" value="FAD-bd_FR_type"/>
</dbReference>
<dbReference type="SUPFAM" id="SSF63380">
    <property type="entry name" value="Riboflavin synthase domain-like"/>
    <property type="match status" value="1"/>
</dbReference>
<dbReference type="EMBL" id="FZOW01000003">
    <property type="protein sequence ID" value="SNS54528.1"/>
    <property type="molecule type" value="Genomic_DNA"/>
</dbReference>
<sequence>MSKGVEGIIMKAWRAENYKLTVTSVEPVTDKYIRIGFSSDGVLAANPVHPTQWIRLWFDDGTGKERQRGYTLVQQDPATDSFAIEFALHYGPASKWAENAQVGDILEASLMAKGSGSSSFVLPEPRPSEYVFFGDTASLPAINSLLDAIGDIPARVWLEWQFESDKTLPVRAGDAHEVTWLERVDDGRLLREAAESLTPPPGVFAWVACDGRTTRSIVKTLKTTHGVAKESIKAQAYWK</sequence>
<dbReference type="Pfam" id="PF08021">
    <property type="entry name" value="FAD_binding_9"/>
    <property type="match status" value="1"/>
</dbReference>
<dbReference type="Proteomes" id="UP000198327">
    <property type="component" value="Unassembled WGS sequence"/>
</dbReference>
<keyword evidence="3" id="KW-1185">Reference proteome</keyword>
<evidence type="ECO:0000259" key="1">
    <source>
        <dbReference type="PROSITE" id="PS51384"/>
    </source>
</evidence>
<name>A0A239FDE5_9NOCA</name>
<dbReference type="Pfam" id="PF04954">
    <property type="entry name" value="SIP"/>
    <property type="match status" value="1"/>
</dbReference>
<dbReference type="GO" id="GO:0016491">
    <property type="term" value="F:oxidoreductase activity"/>
    <property type="evidence" value="ECO:0007669"/>
    <property type="project" value="InterPro"/>
</dbReference>
<dbReference type="InterPro" id="IPR017938">
    <property type="entry name" value="Riboflavin_synthase-like_b-brl"/>
</dbReference>
<reference evidence="3" key="1">
    <citation type="submission" date="2017-06" db="EMBL/GenBank/DDBJ databases">
        <authorList>
            <person name="Varghese N."/>
            <person name="Submissions S."/>
        </authorList>
    </citation>
    <scope>NUCLEOTIDE SEQUENCE [LARGE SCALE GENOMIC DNA]</scope>
    <source>
        <strain evidence="3">JCM 23211</strain>
    </source>
</reference>
<dbReference type="RefSeq" id="WP_089244306.1">
    <property type="nucleotide sequence ID" value="NZ_FZOW01000003.1"/>
</dbReference>
<dbReference type="CDD" id="cd06193">
    <property type="entry name" value="siderophore_interacting"/>
    <property type="match status" value="1"/>
</dbReference>
<gene>
    <name evidence="2" type="ORF">SAMN05421642_103226</name>
</gene>